<evidence type="ECO:0000256" key="1">
    <source>
        <dbReference type="SAM" id="MobiDB-lite"/>
    </source>
</evidence>
<feature type="compositionally biased region" description="Pro residues" evidence="1">
    <location>
        <begin position="55"/>
        <end position="69"/>
    </location>
</feature>
<evidence type="ECO:0000313" key="2">
    <source>
        <dbReference type="EMBL" id="SEL06608.1"/>
    </source>
</evidence>
<accession>A0A1H7M6N7</accession>
<dbReference type="AlphaFoldDB" id="A0A1H7M6N7"/>
<reference evidence="2 3" key="1">
    <citation type="submission" date="2016-10" db="EMBL/GenBank/DDBJ databases">
        <authorList>
            <person name="de Groot N.N."/>
        </authorList>
    </citation>
    <scope>NUCLEOTIDE SEQUENCE [LARGE SCALE GENOMIC DNA]</scope>
    <source>
        <strain evidence="2 3">DSM 43357</strain>
    </source>
</reference>
<keyword evidence="3" id="KW-1185">Reference proteome</keyword>
<feature type="region of interest" description="Disordered" evidence="1">
    <location>
        <begin position="25"/>
        <end position="69"/>
    </location>
</feature>
<proteinExistence type="predicted"/>
<sequence length="69" mass="7123">MPIVLPMTLTPAQRRELAAVLLDGLDDDPDELDDPGDRRAGLGVRDGAAAGAPRVPVPGARPSPELCPA</sequence>
<dbReference type="Proteomes" id="UP000198953">
    <property type="component" value="Unassembled WGS sequence"/>
</dbReference>
<dbReference type="EMBL" id="FOBF01000003">
    <property type="protein sequence ID" value="SEL06608.1"/>
    <property type="molecule type" value="Genomic_DNA"/>
</dbReference>
<evidence type="ECO:0000313" key="3">
    <source>
        <dbReference type="Proteomes" id="UP000198953"/>
    </source>
</evidence>
<protein>
    <submittedName>
        <fullName evidence="2">Uncharacterized protein</fullName>
    </submittedName>
</protein>
<name>A0A1H7M6N7_9ACTN</name>
<feature type="compositionally biased region" description="Low complexity" evidence="1">
    <location>
        <begin position="43"/>
        <end position="54"/>
    </location>
</feature>
<feature type="compositionally biased region" description="Acidic residues" evidence="1">
    <location>
        <begin position="25"/>
        <end position="34"/>
    </location>
</feature>
<organism evidence="2 3">
    <name type="scientific">Nonomuraea pusilla</name>
    <dbReference type="NCBI Taxonomy" id="46177"/>
    <lineage>
        <taxon>Bacteria</taxon>
        <taxon>Bacillati</taxon>
        <taxon>Actinomycetota</taxon>
        <taxon>Actinomycetes</taxon>
        <taxon>Streptosporangiales</taxon>
        <taxon>Streptosporangiaceae</taxon>
        <taxon>Nonomuraea</taxon>
    </lineage>
</organism>
<gene>
    <name evidence="2" type="ORF">SAMN05660976_01776</name>
</gene>